<feature type="compositionally biased region" description="Polar residues" evidence="6">
    <location>
        <begin position="210"/>
        <end position="220"/>
    </location>
</feature>
<dbReference type="Pfam" id="PF17830">
    <property type="entry name" value="STI1-HOP_DP"/>
    <property type="match status" value="2"/>
</dbReference>
<dbReference type="SMART" id="SM00727">
    <property type="entry name" value="STI1"/>
    <property type="match status" value="2"/>
</dbReference>
<dbReference type="PANTHER" id="PTHR22904">
    <property type="entry name" value="TPR REPEAT CONTAINING PROTEIN"/>
    <property type="match status" value="1"/>
</dbReference>
<evidence type="ECO:0000313" key="8">
    <source>
        <dbReference type="EMBL" id="KAH6596274.1"/>
    </source>
</evidence>
<dbReference type="Pfam" id="PF13424">
    <property type="entry name" value="TPR_12"/>
    <property type="match status" value="1"/>
</dbReference>
<keyword evidence="4 5" id="KW-0802">TPR repeat</keyword>
<feature type="repeat" description="TPR" evidence="5">
    <location>
        <begin position="324"/>
        <end position="357"/>
    </location>
</feature>
<evidence type="ECO:0000259" key="7">
    <source>
        <dbReference type="SMART" id="SM00727"/>
    </source>
</evidence>
<feature type="compositionally biased region" description="Basic and acidic residues" evidence="6">
    <location>
        <begin position="200"/>
        <end position="209"/>
    </location>
</feature>
<dbReference type="InterPro" id="IPR011990">
    <property type="entry name" value="TPR-like_helical_dom_sf"/>
</dbReference>
<evidence type="ECO:0000256" key="2">
    <source>
        <dbReference type="ARBA" id="ARBA00022490"/>
    </source>
</evidence>
<dbReference type="Gene3D" id="1.25.40.10">
    <property type="entry name" value="Tetratricopeptide repeat domain"/>
    <property type="match status" value="3"/>
</dbReference>
<dbReference type="PANTHER" id="PTHR22904:SF523">
    <property type="entry name" value="STRESS-INDUCED-PHOSPHOPROTEIN 1"/>
    <property type="match status" value="1"/>
</dbReference>
<keyword evidence="2" id="KW-0963">Cytoplasm</keyword>
<evidence type="ECO:0000256" key="5">
    <source>
        <dbReference type="PROSITE-ProRule" id="PRU00339"/>
    </source>
</evidence>
<feature type="repeat" description="TPR" evidence="5">
    <location>
        <begin position="3"/>
        <end position="36"/>
    </location>
</feature>
<sequence>MTSDDFKAQGNKAFSSGEFESAIKLFSQAIDLDPSNHVLYSNRSAAYASLHNYTDAVTDANKTIELRPDWVKGYSRKGAALHGLGQLDDAVSVYQEGLKIEPENALLKRGLSDVESTQAANSNPMAKIFGPGMWEKIAANPRLSPFLAQPDLVEKLRQIQANPEMMNVHLKDTRVMEVLMGLMDLDGRVATSAADAEMAKEDAHADLDSRNASYGASSYKPTPKSQPAPPPVPELSAEEMEKKNKRTASDEAKSKGNAAYKLRQFEEALTHYATAWEQDNTNVAVLTNKAAVLFEMERYTDCIKACEEAVEVGREQRVDYKLIARAFGRIGTSYTKLNDYPSAIKHFQKSLAEHRTADVLEKLRDAEKILKKNEEESYKDPALSDVAREAGNELFKKHDYVNAIKQYTDAIKRNPEDPRNFSNRAACYTKLMALPEADKDCDLAIKLDPGFLKAYIRKAAILFAKRDFMTCIEMCEEIMTKDTEGKHTSEVQSQSQKAYYTLSQLQSPHNREDTLTRAKQNPDVVQTMSDPIMQTILKQMQEDPSSVRAHMANPAVAGKIRVLINAGIVSLQR</sequence>
<dbReference type="SMART" id="SM00028">
    <property type="entry name" value="TPR"/>
    <property type="match status" value="9"/>
</dbReference>
<keyword evidence="9" id="KW-1185">Reference proteome</keyword>
<comment type="caution">
    <text evidence="8">The sequence shown here is derived from an EMBL/GenBank/DDBJ whole genome shotgun (WGS) entry which is preliminary data.</text>
</comment>
<evidence type="ECO:0000256" key="4">
    <source>
        <dbReference type="ARBA" id="ARBA00022803"/>
    </source>
</evidence>
<dbReference type="PROSITE" id="PS50005">
    <property type="entry name" value="TPR"/>
    <property type="match status" value="4"/>
</dbReference>
<name>A0ABQ8FDA9_9FUNG</name>
<keyword evidence="3" id="KW-0677">Repeat</keyword>
<evidence type="ECO:0000256" key="3">
    <source>
        <dbReference type="ARBA" id="ARBA00022737"/>
    </source>
</evidence>
<dbReference type="InterPro" id="IPR019734">
    <property type="entry name" value="TPR_rpt"/>
</dbReference>
<proteinExistence type="predicted"/>
<feature type="region of interest" description="Disordered" evidence="6">
    <location>
        <begin position="200"/>
        <end position="256"/>
    </location>
</feature>
<dbReference type="Gene3D" id="1.10.260.100">
    <property type="match status" value="2"/>
</dbReference>
<dbReference type="Pfam" id="PF13181">
    <property type="entry name" value="TPR_8"/>
    <property type="match status" value="1"/>
</dbReference>
<feature type="compositionally biased region" description="Basic and acidic residues" evidence="6">
    <location>
        <begin position="239"/>
        <end position="254"/>
    </location>
</feature>
<gene>
    <name evidence="8" type="ORF">BASA50_005318</name>
</gene>
<evidence type="ECO:0000256" key="1">
    <source>
        <dbReference type="ARBA" id="ARBA00004496"/>
    </source>
</evidence>
<reference evidence="8 9" key="1">
    <citation type="submission" date="2021-02" db="EMBL/GenBank/DDBJ databases">
        <title>Variation within the Batrachochytrium salamandrivorans European outbreak.</title>
        <authorList>
            <person name="Kelly M."/>
            <person name="Pasmans F."/>
            <person name="Shea T.P."/>
            <person name="Munoz J.F."/>
            <person name="Carranza S."/>
            <person name="Cuomo C.A."/>
            <person name="Martel A."/>
        </authorList>
    </citation>
    <scope>NUCLEOTIDE SEQUENCE [LARGE SCALE GENOMIC DNA]</scope>
    <source>
        <strain evidence="8 9">AMFP18/2</strain>
    </source>
</reference>
<dbReference type="SUPFAM" id="SSF48452">
    <property type="entry name" value="TPR-like"/>
    <property type="match status" value="1"/>
</dbReference>
<evidence type="ECO:0000256" key="6">
    <source>
        <dbReference type="SAM" id="MobiDB-lite"/>
    </source>
</evidence>
<feature type="repeat" description="TPR" evidence="5">
    <location>
        <begin position="71"/>
        <end position="104"/>
    </location>
</feature>
<dbReference type="InterPro" id="IPR041243">
    <property type="entry name" value="STI1/HOP_DP"/>
</dbReference>
<feature type="domain" description="STI1" evidence="7">
    <location>
        <begin position="521"/>
        <end position="560"/>
    </location>
</feature>
<accession>A0ABQ8FDA9</accession>
<evidence type="ECO:0000313" key="9">
    <source>
        <dbReference type="Proteomes" id="UP001648503"/>
    </source>
</evidence>
<feature type="repeat" description="TPR" evidence="5">
    <location>
        <begin position="384"/>
        <end position="417"/>
    </location>
</feature>
<comment type="subcellular location">
    <subcellularLocation>
        <location evidence="1">Cytoplasm</location>
    </subcellularLocation>
</comment>
<organism evidence="8 9">
    <name type="scientific">Batrachochytrium salamandrivorans</name>
    <dbReference type="NCBI Taxonomy" id="1357716"/>
    <lineage>
        <taxon>Eukaryota</taxon>
        <taxon>Fungi</taxon>
        <taxon>Fungi incertae sedis</taxon>
        <taxon>Chytridiomycota</taxon>
        <taxon>Chytridiomycota incertae sedis</taxon>
        <taxon>Chytridiomycetes</taxon>
        <taxon>Rhizophydiales</taxon>
        <taxon>Rhizophydiales incertae sedis</taxon>
        <taxon>Batrachochytrium</taxon>
    </lineage>
</organism>
<dbReference type="Pfam" id="PF13414">
    <property type="entry name" value="TPR_11"/>
    <property type="match status" value="1"/>
</dbReference>
<feature type="compositionally biased region" description="Pro residues" evidence="6">
    <location>
        <begin position="224"/>
        <end position="233"/>
    </location>
</feature>
<dbReference type="Proteomes" id="UP001648503">
    <property type="component" value="Unassembled WGS sequence"/>
</dbReference>
<dbReference type="EMBL" id="JAFCIX010000242">
    <property type="protein sequence ID" value="KAH6596274.1"/>
    <property type="molecule type" value="Genomic_DNA"/>
</dbReference>
<protein>
    <recommendedName>
        <fullName evidence="7">STI1 domain-containing protein</fullName>
    </recommendedName>
</protein>
<dbReference type="InterPro" id="IPR006636">
    <property type="entry name" value="STI1_HS-bd"/>
</dbReference>
<feature type="domain" description="STI1" evidence="7">
    <location>
        <begin position="130"/>
        <end position="169"/>
    </location>
</feature>